<dbReference type="SUPFAM" id="SSF51735">
    <property type="entry name" value="NAD(P)-binding Rossmann-fold domains"/>
    <property type="match status" value="1"/>
</dbReference>
<dbReference type="Pfam" id="PF08240">
    <property type="entry name" value="ADH_N"/>
    <property type="match status" value="1"/>
</dbReference>
<evidence type="ECO:0000256" key="2">
    <source>
        <dbReference type="ARBA" id="ARBA00008072"/>
    </source>
</evidence>
<reference evidence="9 10" key="1">
    <citation type="submission" date="2017-07" db="EMBL/GenBank/DDBJ databases">
        <title>Draft sequence of Rhodococcus enclensis 23b-28.</title>
        <authorList>
            <person name="Besaury L."/>
            <person name="Sancelme M."/>
            <person name="Amato P."/>
            <person name="Lallement A."/>
            <person name="Delort A.-M."/>
        </authorList>
    </citation>
    <scope>NUCLEOTIDE SEQUENCE [LARGE SCALE GENOMIC DNA]</scope>
    <source>
        <strain evidence="9 10">23b-28</strain>
    </source>
</reference>
<evidence type="ECO:0000256" key="1">
    <source>
        <dbReference type="ARBA" id="ARBA00001947"/>
    </source>
</evidence>
<feature type="domain" description="Enoyl reductase (ER)" evidence="8">
    <location>
        <begin position="21"/>
        <end position="371"/>
    </location>
</feature>
<dbReference type="InterPro" id="IPR013149">
    <property type="entry name" value="ADH-like_C"/>
</dbReference>
<dbReference type="InterPro" id="IPR036291">
    <property type="entry name" value="NAD(P)-bd_dom_sf"/>
</dbReference>
<comment type="similarity">
    <text evidence="2 6">Belongs to the zinc-containing alcohol dehydrogenase family.</text>
</comment>
<feature type="compositionally biased region" description="Polar residues" evidence="7">
    <location>
        <begin position="1"/>
        <end position="16"/>
    </location>
</feature>
<dbReference type="EMBL" id="NOVD01000011">
    <property type="protein sequence ID" value="PCK26039.1"/>
    <property type="molecule type" value="Genomic_DNA"/>
</dbReference>
<name>A0A2A5J9Z9_RHOSG</name>
<dbReference type="Proteomes" id="UP000230886">
    <property type="component" value="Unassembled WGS sequence"/>
</dbReference>
<keyword evidence="3 6" id="KW-0479">Metal-binding</keyword>
<dbReference type="GO" id="GO:0016491">
    <property type="term" value="F:oxidoreductase activity"/>
    <property type="evidence" value="ECO:0007669"/>
    <property type="project" value="UniProtKB-KW"/>
</dbReference>
<organism evidence="9 10">
    <name type="scientific">Rhodococcus qingshengii</name>
    <dbReference type="NCBI Taxonomy" id="334542"/>
    <lineage>
        <taxon>Bacteria</taxon>
        <taxon>Bacillati</taxon>
        <taxon>Actinomycetota</taxon>
        <taxon>Actinomycetes</taxon>
        <taxon>Mycobacteriales</taxon>
        <taxon>Nocardiaceae</taxon>
        <taxon>Rhodococcus</taxon>
        <taxon>Rhodococcus erythropolis group</taxon>
    </lineage>
</organism>
<sequence>MIRAEQNSRSSMQMTAALSHGPHSPFTLDTVEIDEPRADEILVRIVATGLCHTDLFTKSVLPERLGPCVFGHEGAGVVEAVGSAIDKVVPGDHVLLSYRSCGACRQCLSGHRAYCESSHALNSSGARTDGSTPIRRDGTPLRSAFFGQSSFAEYVIASADNTVVVDPAVDLTVAAPLGCGFQTGAGAVLNLLRPEPDSTFAVFGAGSVGLAALLAARAAGVSTLVAVDPVAQRRALAEEFGAVTVDPTTEDAVEAVRAATDGGSTHSLDTTGIGSVINQAVTSLRARGTLAVVGLGASTVEVNMADIMLSGKTIRGCIEGESEVSTFIPELVELFTGGRFPIDRLVTRYAFSDINKAVEDQASGRVVKPVLVW</sequence>
<keyword evidence="4 6" id="KW-0862">Zinc</keyword>
<dbReference type="AlphaFoldDB" id="A0A2A5J9Z9"/>
<dbReference type="PANTHER" id="PTHR43350:SF21">
    <property type="entry name" value="S-NITROSOMYCOTHIOL REDUCTASE MSCR"/>
    <property type="match status" value="1"/>
</dbReference>
<dbReference type="PROSITE" id="PS00059">
    <property type="entry name" value="ADH_ZINC"/>
    <property type="match status" value="1"/>
</dbReference>
<dbReference type="GO" id="GO:0008270">
    <property type="term" value="F:zinc ion binding"/>
    <property type="evidence" value="ECO:0007669"/>
    <property type="project" value="InterPro"/>
</dbReference>
<comment type="cofactor">
    <cofactor evidence="1 6">
        <name>Zn(2+)</name>
        <dbReference type="ChEBI" id="CHEBI:29105"/>
    </cofactor>
</comment>
<dbReference type="InterPro" id="IPR011032">
    <property type="entry name" value="GroES-like_sf"/>
</dbReference>
<dbReference type="Gene3D" id="3.90.180.10">
    <property type="entry name" value="Medium-chain alcohol dehydrogenases, catalytic domain"/>
    <property type="match status" value="1"/>
</dbReference>
<evidence type="ECO:0000256" key="5">
    <source>
        <dbReference type="ARBA" id="ARBA00023002"/>
    </source>
</evidence>
<dbReference type="PANTHER" id="PTHR43350">
    <property type="entry name" value="NAD-DEPENDENT ALCOHOL DEHYDROGENASE"/>
    <property type="match status" value="1"/>
</dbReference>
<dbReference type="SUPFAM" id="SSF50129">
    <property type="entry name" value="GroES-like"/>
    <property type="match status" value="1"/>
</dbReference>
<proteinExistence type="inferred from homology"/>
<dbReference type="InterPro" id="IPR020843">
    <property type="entry name" value="ER"/>
</dbReference>
<keyword evidence="5" id="KW-0560">Oxidoreductase</keyword>
<dbReference type="CDD" id="cd08278">
    <property type="entry name" value="benzyl_alcohol_DH"/>
    <property type="match status" value="1"/>
</dbReference>
<dbReference type="SMART" id="SM00829">
    <property type="entry name" value="PKS_ER"/>
    <property type="match status" value="1"/>
</dbReference>
<comment type="caution">
    <text evidence="9">The sequence shown here is derived from an EMBL/GenBank/DDBJ whole genome shotgun (WGS) entry which is preliminary data.</text>
</comment>
<evidence type="ECO:0000259" key="8">
    <source>
        <dbReference type="SMART" id="SM00829"/>
    </source>
</evidence>
<dbReference type="Pfam" id="PF00107">
    <property type="entry name" value="ADH_zinc_N"/>
    <property type="match status" value="1"/>
</dbReference>
<evidence type="ECO:0000256" key="6">
    <source>
        <dbReference type="RuleBase" id="RU361277"/>
    </source>
</evidence>
<accession>A0A2A5J9Z9</accession>
<evidence type="ECO:0000256" key="4">
    <source>
        <dbReference type="ARBA" id="ARBA00022833"/>
    </source>
</evidence>
<evidence type="ECO:0000313" key="10">
    <source>
        <dbReference type="Proteomes" id="UP000230886"/>
    </source>
</evidence>
<protein>
    <submittedName>
        <fullName evidence="9">Aryl-alcohol dehydrogenase</fullName>
    </submittedName>
</protein>
<gene>
    <name evidence="9" type="ORF">CHR55_17380</name>
</gene>
<evidence type="ECO:0000313" key="9">
    <source>
        <dbReference type="EMBL" id="PCK26039.1"/>
    </source>
</evidence>
<dbReference type="InterPro" id="IPR013154">
    <property type="entry name" value="ADH-like_N"/>
</dbReference>
<dbReference type="Gene3D" id="3.40.50.720">
    <property type="entry name" value="NAD(P)-binding Rossmann-like Domain"/>
    <property type="match status" value="1"/>
</dbReference>
<dbReference type="InterPro" id="IPR002328">
    <property type="entry name" value="ADH_Zn_CS"/>
</dbReference>
<evidence type="ECO:0000256" key="7">
    <source>
        <dbReference type="SAM" id="MobiDB-lite"/>
    </source>
</evidence>
<evidence type="ECO:0000256" key="3">
    <source>
        <dbReference type="ARBA" id="ARBA00022723"/>
    </source>
</evidence>
<feature type="region of interest" description="Disordered" evidence="7">
    <location>
        <begin position="1"/>
        <end position="20"/>
    </location>
</feature>